<dbReference type="OrthoDB" id="1495225at2"/>
<evidence type="ECO:0000313" key="2">
    <source>
        <dbReference type="Proteomes" id="UP000272908"/>
    </source>
</evidence>
<keyword evidence="2" id="KW-1185">Reference proteome</keyword>
<accession>A0A3B0M8S5</accession>
<dbReference type="InterPro" id="IPR041881">
    <property type="entry name" value="PqqD_sf"/>
</dbReference>
<dbReference type="Pfam" id="PF05402">
    <property type="entry name" value="PqqD"/>
    <property type="match status" value="1"/>
</dbReference>
<name>A0A3B0M8S5_9RHOB</name>
<gene>
    <name evidence="1" type="ORF">ROE7235_02097</name>
</gene>
<dbReference type="RefSeq" id="WP_121095349.1">
    <property type="nucleotide sequence ID" value="NZ_UIHC01000019.1"/>
</dbReference>
<proteinExistence type="predicted"/>
<sequence length="91" mass="9744">MTNTPAFQRATNVVSAEMDGETVIMSLEKNVYFGLSGSGGRVWDLLETPATLAELVDTLSQEYDVTPETCRADVMAVLDDMQANGLVVSVG</sequence>
<evidence type="ECO:0000313" key="1">
    <source>
        <dbReference type="EMBL" id="SUZ32341.1"/>
    </source>
</evidence>
<dbReference type="Proteomes" id="UP000272908">
    <property type="component" value="Unassembled WGS sequence"/>
</dbReference>
<dbReference type="EMBL" id="UIHC01000019">
    <property type="protein sequence ID" value="SUZ32341.1"/>
    <property type="molecule type" value="Genomic_DNA"/>
</dbReference>
<organism evidence="1 2">
    <name type="scientific">Roseinatronobacter ekhonensis</name>
    <dbReference type="NCBI Taxonomy" id="254356"/>
    <lineage>
        <taxon>Bacteria</taxon>
        <taxon>Pseudomonadati</taxon>
        <taxon>Pseudomonadota</taxon>
        <taxon>Alphaproteobacteria</taxon>
        <taxon>Rhodobacterales</taxon>
        <taxon>Paracoccaceae</taxon>
        <taxon>Roseinatronobacter</taxon>
    </lineage>
</organism>
<dbReference type="AlphaFoldDB" id="A0A3B0M8S5"/>
<protein>
    <recommendedName>
        <fullName evidence="3">Coenzyme PQQ synthesis protein D</fullName>
    </recommendedName>
</protein>
<dbReference type="Gene3D" id="1.10.10.1150">
    <property type="entry name" value="Coenzyme PQQ synthesis protein D (PqqD)"/>
    <property type="match status" value="1"/>
</dbReference>
<reference evidence="2" key="1">
    <citation type="submission" date="2018-08" db="EMBL/GenBank/DDBJ databases">
        <authorList>
            <person name="Rodrigo-Torres L."/>
            <person name="Arahal R. D."/>
            <person name="Lucena T."/>
        </authorList>
    </citation>
    <scope>NUCLEOTIDE SEQUENCE [LARGE SCALE GENOMIC DNA]</scope>
    <source>
        <strain evidence="2">CECT 7235</strain>
    </source>
</reference>
<dbReference type="InterPro" id="IPR008792">
    <property type="entry name" value="PQQD"/>
</dbReference>
<evidence type="ECO:0008006" key="3">
    <source>
        <dbReference type="Google" id="ProtNLM"/>
    </source>
</evidence>